<name>A0A3R7N8J5_9TRYP</name>
<evidence type="ECO:0000313" key="1">
    <source>
        <dbReference type="EMBL" id="RNF27207.1"/>
    </source>
</evidence>
<reference evidence="1 2" key="1">
    <citation type="journal article" date="2018" name="BMC Genomics">
        <title>Genomic comparison of Trypanosoma conorhini and Trypanosoma rangeli to Trypanosoma cruzi strains of high and low virulence.</title>
        <authorList>
            <person name="Bradwell K.R."/>
            <person name="Koparde V.N."/>
            <person name="Matveyev A.V."/>
            <person name="Serrano M.G."/>
            <person name="Alves J.M."/>
            <person name="Parikh H."/>
            <person name="Huang B."/>
            <person name="Lee V."/>
            <person name="Espinosa-Alvarez O."/>
            <person name="Ortiz P.A."/>
            <person name="Costa-Martins A.G."/>
            <person name="Teixeira M.M."/>
            <person name="Buck G.A."/>
        </authorList>
    </citation>
    <scope>NUCLEOTIDE SEQUENCE [LARGE SCALE GENOMIC DNA]</scope>
    <source>
        <strain evidence="1 2">025E</strain>
    </source>
</reference>
<keyword evidence="2" id="KW-1185">Reference proteome</keyword>
<dbReference type="RefSeq" id="XP_029232413.1">
    <property type="nucleotide sequence ID" value="XM_029367521.1"/>
</dbReference>
<dbReference type="OrthoDB" id="276511at2759"/>
<protein>
    <recommendedName>
        <fullName evidence="3">Kinetoplastid kinetochore protein 20</fullName>
    </recommendedName>
</protein>
<organism evidence="1 2">
    <name type="scientific">Trypanosoma conorhini</name>
    <dbReference type="NCBI Taxonomy" id="83891"/>
    <lineage>
        <taxon>Eukaryota</taxon>
        <taxon>Discoba</taxon>
        <taxon>Euglenozoa</taxon>
        <taxon>Kinetoplastea</taxon>
        <taxon>Metakinetoplastina</taxon>
        <taxon>Trypanosomatida</taxon>
        <taxon>Trypanosomatidae</taxon>
        <taxon>Trypanosoma</taxon>
    </lineage>
</organism>
<evidence type="ECO:0008006" key="3">
    <source>
        <dbReference type="Google" id="ProtNLM"/>
    </source>
</evidence>
<dbReference type="GeneID" id="40314192"/>
<dbReference type="SUPFAM" id="SSF57850">
    <property type="entry name" value="RING/U-box"/>
    <property type="match status" value="1"/>
</dbReference>
<dbReference type="AlphaFoldDB" id="A0A3R7N8J5"/>
<dbReference type="EMBL" id="MKKU01000013">
    <property type="protein sequence ID" value="RNF27207.1"/>
    <property type="molecule type" value="Genomic_DNA"/>
</dbReference>
<sequence length="242" mass="27592">MKAGDQCIFRYYEILPLDLEPEYKMGYICDMCSKDFLKTPFFHCAQSGRDLCMGCGEKLLLSPFSSLLSKIIVPNFIWKDSKKEIIVVLCYQIQFEYFGCHFSDGSNLLIACEDGHPSFYIELGVSVEKSIYLSKVELLKRFPWAKNALKMRENGCVCFHQMTPTPDRSRPCFINSFRQDGLFIEFRFSDGFSEILHSGEGVLLVVKGSCVISCLVMNSPLRWGKSLPKAATSVLEWFQNGD</sequence>
<comment type="caution">
    <text evidence="1">The sequence shown here is derived from an EMBL/GenBank/DDBJ whole genome shotgun (WGS) entry which is preliminary data.</text>
</comment>
<accession>A0A3R7N8J5</accession>
<evidence type="ECO:0000313" key="2">
    <source>
        <dbReference type="Proteomes" id="UP000284403"/>
    </source>
</evidence>
<gene>
    <name evidence="1" type="ORF">Tco025E_00581</name>
</gene>
<proteinExistence type="predicted"/>
<dbReference type="Proteomes" id="UP000284403">
    <property type="component" value="Unassembled WGS sequence"/>
</dbReference>